<dbReference type="InterPro" id="IPR003593">
    <property type="entry name" value="AAA+_ATPase"/>
</dbReference>
<evidence type="ECO:0000313" key="13">
    <source>
        <dbReference type="Proteomes" id="UP000019132"/>
    </source>
</evidence>
<dbReference type="Gene3D" id="3.40.50.300">
    <property type="entry name" value="P-loop containing nucleotide triphosphate hydrolases"/>
    <property type="match status" value="1"/>
</dbReference>
<dbReference type="PANTHER" id="PTHR24223:SF443">
    <property type="entry name" value="MULTIDRUG-RESISTANCE LIKE PROTEIN 1, ISOFORM I"/>
    <property type="match status" value="1"/>
</dbReference>
<evidence type="ECO:0000256" key="4">
    <source>
        <dbReference type="ARBA" id="ARBA00022737"/>
    </source>
</evidence>
<dbReference type="Pfam" id="PF00664">
    <property type="entry name" value="ABC_membrane"/>
    <property type="match status" value="1"/>
</dbReference>
<feature type="transmembrane region" description="Helical" evidence="9">
    <location>
        <begin position="48"/>
        <end position="68"/>
    </location>
</feature>
<reference evidence="12" key="3">
    <citation type="submission" date="2015-02" db="UniProtKB">
        <authorList>
            <consortium name="EnsemblProtists"/>
        </authorList>
    </citation>
    <scope>IDENTIFICATION</scope>
    <source>
        <strain evidence="12">DAOM BR144</strain>
    </source>
</reference>
<evidence type="ECO:0000256" key="8">
    <source>
        <dbReference type="ARBA" id="ARBA00023136"/>
    </source>
</evidence>
<evidence type="ECO:0000256" key="9">
    <source>
        <dbReference type="SAM" id="Phobius"/>
    </source>
</evidence>
<evidence type="ECO:0000256" key="6">
    <source>
        <dbReference type="ARBA" id="ARBA00022840"/>
    </source>
</evidence>
<dbReference type="EMBL" id="GL376571">
    <property type="status" value="NOT_ANNOTATED_CDS"/>
    <property type="molecule type" value="Genomic_DNA"/>
</dbReference>
<sequence length="615" mass="67375">MGQTAVIYYREFTSAQRAVNASAEYLKLQGIWNSGAGRTLVHAYRRDILVAAANFMVYLVAMSLQPFISQAILDFLNDRDNVFHLSSGYWLAVVMTGASFVGVTCLNYGVFICSRIGVNMRSMIMSVIYEKALTLSCEARQGYSTGEIMTMMSVDSDRVFNAMLNGIWLVLAPFAFVVTIMLVASIFDVLSALVGGVLLVAILYTSVKLGDRIGDAQRDLLTVVEERVKVTSEALQGIRVMKFYAWEDSLAHRVEKIRSVEVALYRRFHLLQVANAVLLFLTPVLLGGVVLGLYVIHRGNLSVTEVYTLIAIVNISRLAVAIFPIAIAALSQVRISMSRLDAYLSSEEMDTKEETGTISSMTSDDASQLDQGAKSSFAIGPGSILVENAQLQWTRSPSSATPDVVVVSTEETTEKELMDAAATASVDGFRLEGVNLQIDAGSLVMIVGTVGSGKSSLLNALLGEMILTDGSVSVQGEVSYVSQESWIRNSSVKDNILFESKFDGDRYEKVLEATQLAMDLHALPDGDQTEIGERGINLSGGQKARVAIARAMYRSKYDILILDDHSEPSADAQYYLEINEMLFTGFQDMANRRDLPVNTRNVAGVMLHQRDFLAM</sequence>
<keyword evidence="4" id="KW-0677">Repeat</keyword>
<dbReference type="InterPro" id="IPR036640">
    <property type="entry name" value="ABC1_TM_sf"/>
</dbReference>
<evidence type="ECO:0000256" key="7">
    <source>
        <dbReference type="ARBA" id="ARBA00022989"/>
    </source>
</evidence>
<evidence type="ECO:0000259" key="10">
    <source>
        <dbReference type="PROSITE" id="PS50893"/>
    </source>
</evidence>
<reference evidence="13" key="1">
    <citation type="journal article" date="2010" name="Genome Biol.">
        <title>Genome sequence of the necrotrophic plant pathogen Pythium ultimum reveals original pathogenicity mechanisms and effector repertoire.</title>
        <authorList>
            <person name="Levesque C.A."/>
            <person name="Brouwer H."/>
            <person name="Cano L."/>
            <person name="Hamilton J.P."/>
            <person name="Holt C."/>
            <person name="Huitema E."/>
            <person name="Raffaele S."/>
            <person name="Robideau G.P."/>
            <person name="Thines M."/>
            <person name="Win J."/>
            <person name="Zerillo M.M."/>
            <person name="Beakes G.W."/>
            <person name="Boore J.L."/>
            <person name="Busam D."/>
            <person name="Dumas B."/>
            <person name="Ferriera S."/>
            <person name="Fuerstenberg S.I."/>
            <person name="Gachon C.M."/>
            <person name="Gaulin E."/>
            <person name="Govers F."/>
            <person name="Grenville-Briggs L."/>
            <person name="Horner N."/>
            <person name="Hostetler J."/>
            <person name="Jiang R.H."/>
            <person name="Johnson J."/>
            <person name="Krajaejun T."/>
            <person name="Lin H."/>
            <person name="Meijer H.J."/>
            <person name="Moore B."/>
            <person name="Morris P."/>
            <person name="Phuntmart V."/>
            <person name="Puiu D."/>
            <person name="Shetty J."/>
            <person name="Stajich J.E."/>
            <person name="Tripathy S."/>
            <person name="Wawra S."/>
            <person name="van West P."/>
            <person name="Whitty B.R."/>
            <person name="Coutinho P.M."/>
            <person name="Henrissat B."/>
            <person name="Martin F."/>
            <person name="Thomas P.D."/>
            <person name="Tyler B.M."/>
            <person name="De Vries R.P."/>
            <person name="Kamoun S."/>
            <person name="Yandell M."/>
            <person name="Tisserat N."/>
            <person name="Buell C.R."/>
        </authorList>
    </citation>
    <scope>NUCLEOTIDE SEQUENCE</scope>
    <source>
        <strain evidence="13">DAOM:BR144</strain>
    </source>
</reference>
<feature type="transmembrane region" description="Helical" evidence="9">
    <location>
        <begin position="88"/>
        <end position="113"/>
    </location>
</feature>
<feature type="domain" description="ABC transmembrane type-1" evidence="11">
    <location>
        <begin position="60"/>
        <end position="332"/>
    </location>
</feature>
<evidence type="ECO:0008006" key="14">
    <source>
        <dbReference type="Google" id="ProtNLM"/>
    </source>
</evidence>
<keyword evidence="5" id="KW-0547">Nucleotide-binding</keyword>
<dbReference type="Proteomes" id="UP000019132">
    <property type="component" value="Unassembled WGS sequence"/>
</dbReference>
<dbReference type="SMART" id="SM00382">
    <property type="entry name" value="AAA"/>
    <property type="match status" value="1"/>
</dbReference>
<evidence type="ECO:0000259" key="11">
    <source>
        <dbReference type="PROSITE" id="PS50929"/>
    </source>
</evidence>
<dbReference type="InParanoid" id="K3X2G3"/>
<accession>K3X2G3</accession>
<dbReference type="AlphaFoldDB" id="K3X2G3"/>
<dbReference type="GO" id="GO:0005524">
    <property type="term" value="F:ATP binding"/>
    <property type="evidence" value="ECO:0007669"/>
    <property type="project" value="UniProtKB-KW"/>
</dbReference>
<keyword evidence="6" id="KW-0067">ATP-binding</keyword>
<feature type="transmembrane region" description="Helical" evidence="9">
    <location>
        <begin position="276"/>
        <end position="296"/>
    </location>
</feature>
<dbReference type="PROSITE" id="PS50929">
    <property type="entry name" value="ABC_TM1F"/>
    <property type="match status" value="1"/>
</dbReference>
<dbReference type="InterPro" id="IPR017871">
    <property type="entry name" value="ABC_transporter-like_CS"/>
</dbReference>
<dbReference type="PROSITE" id="PS50893">
    <property type="entry name" value="ABC_TRANSPORTER_2"/>
    <property type="match status" value="1"/>
</dbReference>
<dbReference type="VEuPathDB" id="FungiDB:PYU1_G011387"/>
<keyword evidence="7 9" id="KW-1133">Transmembrane helix</keyword>
<proteinExistence type="predicted"/>
<dbReference type="SUPFAM" id="SSF90123">
    <property type="entry name" value="ABC transporter transmembrane region"/>
    <property type="match status" value="1"/>
</dbReference>
<feature type="transmembrane region" description="Helical" evidence="9">
    <location>
        <begin position="159"/>
        <end position="183"/>
    </location>
</feature>
<dbReference type="GO" id="GO:0140359">
    <property type="term" value="F:ABC-type transporter activity"/>
    <property type="evidence" value="ECO:0007669"/>
    <property type="project" value="InterPro"/>
</dbReference>
<dbReference type="InterPro" id="IPR011527">
    <property type="entry name" value="ABC1_TM_dom"/>
</dbReference>
<dbReference type="STRING" id="431595.K3X2G3"/>
<dbReference type="SUPFAM" id="SSF52540">
    <property type="entry name" value="P-loop containing nucleoside triphosphate hydrolases"/>
    <property type="match status" value="1"/>
</dbReference>
<dbReference type="eggNOG" id="KOG0054">
    <property type="taxonomic scope" value="Eukaryota"/>
</dbReference>
<feature type="transmembrane region" description="Helical" evidence="9">
    <location>
        <begin position="189"/>
        <end position="207"/>
    </location>
</feature>
<comment type="subcellular location">
    <subcellularLocation>
        <location evidence="1">Vacuole membrane</location>
        <topology evidence="1">Multi-pass membrane protein</topology>
    </subcellularLocation>
</comment>
<dbReference type="HOGENOM" id="CLU_000604_27_14_1"/>
<dbReference type="Pfam" id="PF00005">
    <property type="entry name" value="ABC_tran"/>
    <property type="match status" value="1"/>
</dbReference>
<dbReference type="EnsemblProtists" id="PYU1_T011412">
    <property type="protein sequence ID" value="PYU1_T011412"/>
    <property type="gene ID" value="PYU1_G011387"/>
</dbReference>
<keyword evidence="2" id="KW-0813">Transport</keyword>
<evidence type="ECO:0000256" key="1">
    <source>
        <dbReference type="ARBA" id="ARBA00004128"/>
    </source>
</evidence>
<protein>
    <recommendedName>
        <fullName evidence="14">ABC transmembrane type-1 domain-containing protein</fullName>
    </recommendedName>
</protein>
<dbReference type="CDD" id="cd18579">
    <property type="entry name" value="ABC_6TM_ABCC_D1"/>
    <property type="match status" value="1"/>
</dbReference>
<dbReference type="InterPro" id="IPR050173">
    <property type="entry name" value="ABC_transporter_C-like"/>
</dbReference>
<evidence type="ECO:0000256" key="5">
    <source>
        <dbReference type="ARBA" id="ARBA00022741"/>
    </source>
</evidence>
<name>K3X2G3_GLOUD</name>
<dbReference type="InterPro" id="IPR003439">
    <property type="entry name" value="ABC_transporter-like_ATP-bd"/>
</dbReference>
<feature type="transmembrane region" description="Helical" evidence="9">
    <location>
        <begin position="308"/>
        <end position="330"/>
    </location>
</feature>
<dbReference type="GO" id="GO:0005774">
    <property type="term" value="C:vacuolar membrane"/>
    <property type="evidence" value="ECO:0007669"/>
    <property type="project" value="UniProtKB-SubCell"/>
</dbReference>
<keyword evidence="8 9" id="KW-0472">Membrane</keyword>
<dbReference type="InterPro" id="IPR027417">
    <property type="entry name" value="P-loop_NTPase"/>
</dbReference>
<keyword evidence="3 9" id="KW-0812">Transmembrane</keyword>
<feature type="domain" description="ABC transporter" evidence="10">
    <location>
        <begin position="415"/>
        <end position="612"/>
    </location>
</feature>
<dbReference type="GO" id="GO:0016887">
    <property type="term" value="F:ATP hydrolysis activity"/>
    <property type="evidence" value="ECO:0007669"/>
    <property type="project" value="InterPro"/>
</dbReference>
<reference evidence="13" key="2">
    <citation type="submission" date="2010-04" db="EMBL/GenBank/DDBJ databases">
        <authorList>
            <person name="Buell R."/>
            <person name="Hamilton J."/>
            <person name="Hostetler J."/>
        </authorList>
    </citation>
    <scope>NUCLEOTIDE SEQUENCE [LARGE SCALE GENOMIC DNA]</scope>
    <source>
        <strain evidence="13">DAOM:BR144</strain>
    </source>
</reference>
<keyword evidence="13" id="KW-1185">Reference proteome</keyword>
<evidence type="ECO:0000313" key="12">
    <source>
        <dbReference type="EnsemblProtists" id="PYU1_T011412"/>
    </source>
</evidence>
<dbReference type="PANTHER" id="PTHR24223">
    <property type="entry name" value="ATP-BINDING CASSETTE SUB-FAMILY C"/>
    <property type="match status" value="1"/>
</dbReference>
<dbReference type="Gene3D" id="1.20.1560.10">
    <property type="entry name" value="ABC transporter type 1, transmembrane domain"/>
    <property type="match status" value="1"/>
</dbReference>
<dbReference type="PROSITE" id="PS00211">
    <property type="entry name" value="ABC_TRANSPORTER_1"/>
    <property type="match status" value="1"/>
</dbReference>
<dbReference type="OMA" id="TNFPTIC"/>
<evidence type="ECO:0000256" key="2">
    <source>
        <dbReference type="ARBA" id="ARBA00022448"/>
    </source>
</evidence>
<evidence type="ECO:0000256" key="3">
    <source>
        <dbReference type="ARBA" id="ARBA00022692"/>
    </source>
</evidence>
<dbReference type="InterPro" id="IPR044746">
    <property type="entry name" value="ABCC_6TM_D1"/>
</dbReference>
<organism evidence="12 13">
    <name type="scientific">Globisporangium ultimum (strain ATCC 200006 / CBS 805.95 / DAOM BR144)</name>
    <name type="common">Pythium ultimum</name>
    <dbReference type="NCBI Taxonomy" id="431595"/>
    <lineage>
        <taxon>Eukaryota</taxon>
        <taxon>Sar</taxon>
        <taxon>Stramenopiles</taxon>
        <taxon>Oomycota</taxon>
        <taxon>Peronosporomycetes</taxon>
        <taxon>Pythiales</taxon>
        <taxon>Pythiaceae</taxon>
        <taxon>Globisporangium</taxon>
    </lineage>
</organism>